<proteinExistence type="predicted"/>
<dbReference type="SUPFAM" id="SSF53474">
    <property type="entry name" value="alpha/beta-Hydrolases"/>
    <property type="match status" value="1"/>
</dbReference>
<gene>
    <name evidence="2" type="ORF">BXY75_1687</name>
</gene>
<protein>
    <submittedName>
        <fullName evidence="2">PGAP1-like protein</fullName>
    </submittedName>
</protein>
<evidence type="ECO:0000313" key="3">
    <source>
        <dbReference type="Proteomes" id="UP000271339"/>
    </source>
</evidence>
<dbReference type="Pfam" id="PF07819">
    <property type="entry name" value="PGAP1"/>
    <property type="match status" value="1"/>
</dbReference>
<dbReference type="InterPro" id="IPR029058">
    <property type="entry name" value="AB_hydrolase_fold"/>
</dbReference>
<evidence type="ECO:0000313" key="2">
    <source>
        <dbReference type="EMBL" id="RMA64806.1"/>
    </source>
</evidence>
<evidence type="ECO:0000259" key="1">
    <source>
        <dbReference type="Pfam" id="PF07819"/>
    </source>
</evidence>
<dbReference type="RefSeq" id="WP_121907233.1">
    <property type="nucleotide sequence ID" value="NZ_REFC01000012.1"/>
</dbReference>
<organism evidence="2 3">
    <name type="scientific">Ulvibacter antarcticus</name>
    <dbReference type="NCBI Taxonomy" id="442714"/>
    <lineage>
        <taxon>Bacteria</taxon>
        <taxon>Pseudomonadati</taxon>
        <taxon>Bacteroidota</taxon>
        <taxon>Flavobacteriia</taxon>
        <taxon>Flavobacteriales</taxon>
        <taxon>Flavobacteriaceae</taxon>
        <taxon>Ulvibacter</taxon>
    </lineage>
</organism>
<accession>A0A3L9YVV6</accession>
<dbReference type="InterPro" id="IPR012908">
    <property type="entry name" value="PGAP1-ab_dom-like"/>
</dbReference>
<dbReference type="Proteomes" id="UP000271339">
    <property type="component" value="Unassembled WGS sequence"/>
</dbReference>
<dbReference type="GO" id="GO:0016788">
    <property type="term" value="F:hydrolase activity, acting on ester bonds"/>
    <property type="evidence" value="ECO:0007669"/>
    <property type="project" value="InterPro"/>
</dbReference>
<comment type="caution">
    <text evidence="2">The sequence shown here is derived from an EMBL/GenBank/DDBJ whole genome shotgun (WGS) entry which is preliminary data.</text>
</comment>
<reference evidence="2 3" key="1">
    <citation type="submission" date="2018-10" db="EMBL/GenBank/DDBJ databases">
        <title>Genomic Encyclopedia of Archaeal and Bacterial Type Strains, Phase II (KMG-II): from individual species to whole genera.</title>
        <authorList>
            <person name="Goeker M."/>
        </authorList>
    </citation>
    <scope>NUCLEOTIDE SEQUENCE [LARGE SCALE GENOMIC DNA]</scope>
    <source>
        <strain evidence="2 3">DSM 23424</strain>
    </source>
</reference>
<dbReference type="Gene3D" id="3.40.50.1820">
    <property type="entry name" value="alpha/beta hydrolase"/>
    <property type="match status" value="1"/>
</dbReference>
<dbReference type="OrthoDB" id="869379at2"/>
<name>A0A3L9YVV6_9FLAO</name>
<feature type="domain" description="GPI inositol-deacylase PGAP1-like alpha/beta" evidence="1">
    <location>
        <begin position="143"/>
        <end position="309"/>
    </location>
</feature>
<sequence>MSNKQKTGSKLQGISRLITDATIGITDLVESMHRRIVHPPFLPSTPIQHLITDISGIVYNNIRWSTRFIGSGVDNVLGQFATVSGKIKTTAEREALQAVLNGVVGDYLEKTENPLQIEMQLRYEANTVLINKKSLEKAFPSINGKILLMVHGSCMNDIQWTRNDHNHGTALGKELQKTPIYLLYNSGLHISSNGQSLNELLEKLVLHWPVPVEELIIVAHSMGGLVSRSALHYGEEQQKTWTKHLKKIIFLGTPHHGASLEQAGNYVDVVLEAVPYAKPFARLGKIRSAGVTDLRYGSLVDEDWKDIDRFKMGGDQRQSSSLPKKIDCYAIAGVVGKDIKSGSTQLLGDNMVGLKSALGQHSDPAKNLNFKKKNTWIAFENNHMDLLSNKEIYSKIKTWMLL</sequence>
<dbReference type="AlphaFoldDB" id="A0A3L9YVV6"/>
<dbReference type="EMBL" id="REFC01000012">
    <property type="protein sequence ID" value="RMA64806.1"/>
    <property type="molecule type" value="Genomic_DNA"/>
</dbReference>
<keyword evidence="3" id="KW-1185">Reference proteome</keyword>